<keyword evidence="4" id="KW-0670">Pyruvate</keyword>
<keyword evidence="1" id="KW-0210">Decarboxylase</keyword>
<evidence type="ECO:0000256" key="1">
    <source>
        <dbReference type="ARBA" id="ARBA00022793"/>
    </source>
</evidence>
<dbReference type="EMBL" id="DVOG01000084">
    <property type="protein sequence ID" value="HIV04164.1"/>
    <property type="molecule type" value="Genomic_DNA"/>
</dbReference>
<protein>
    <submittedName>
        <fullName evidence="5">Phosphatidylserine decarboxylase</fullName>
    </submittedName>
</protein>
<evidence type="ECO:0000256" key="3">
    <source>
        <dbReference type="ARBA" id="ARBA00023239"/>
    </source>
</evidence>
<dbReference type="GO" id="GO:0008654">
    <property type="term" value="P:phospholipid biosynthetic process"/>
    <property type="evidence" value="ECO:0007669"/>
    <property type="project" value="InterPro"/>
</dbReference>
<dbReference type="InterPro" id="IPR003817">
    <property type="entry name" value="PS_Dcarbxylase"/>
</dbReference>
<keyword evidence="3" id="KW-0456">Lyase</keyword>
<evidence type="ECO:0000313" key="5">
    <source>
        <dbReference type="EMBL" id="HIV04164.1"/>
    </source>
</evidence>
<organism evidence="5 6">
    <name type="scientific">Candidatus Spyradosoma merdigallinarum</name>
    <dbReference type="NCBI Taxonomy" id="2840950"/>
    <lineage>
        <taxon>Bacteria</taxon>
        <taxon>Pseudomonadati</taxon>
        <taxon>Verrucomicrobiota</taxon>
        <taxon>Opitutia</taxon>
        <taxon>Opitutia incertae sedis</taxon>
        <taxon>Candidatus Spyradosoma</taxon>
    </lineage>
</organism>
<evidence type="ECO:0000313" key="6">
    <source>
        <dbReference type="Proteomes" id="UP000886812"/>
    </source>
</evidence>
<comment type="caution">
    <text evidence="5">The sequence shown here is derived from an EMBL/GenBank/DDBJ whole genome shotgun (WGS) entry which is preliminary data.</text>
</comment>
<reference evidence="5" key="1">
    <citation type="submission" date="2020-10" db="EMBL/GenBank/DDBJ databases">
        <authorList>
            <person name="Gilroy R."/>
        </authorList>
    </citation>
    <scope>NUCLEOTIDE SEQUENCE</scope>
    <source>
        <strain evidence="5">10669</strain>
    </source>
</reference>
<proteinExistence type="predicted"/>
<gene>
    <name evidence="5" type="ORF">IAC75_03305</name>
</gene>
<reference evidence="5" key="2">
    <citation type="journal article" date="2021" name="PeerJ">
        <title>Extensive microbial diversity within the chicken gut microbiome revealed by metagenomics and culture.</title>
        <authorList>
            <person name="Gilroy R."/>
            <person name="Ravi A."/>
            <person name="Getino M."/>
            <person name="Pursley I."/>
            <person name="Horton D.L."/>
            <person name="Alikhan N.F."/>
            <person name="Baker D."/>
            <person name="Gharbi K."/>
            <person name="Hall N."/>
            <person name="Watson M."/>
            <person name="Adriaenssens E.M."/>
            <person name="Foster-Nyarko E."/>
            <person name="Jarju S."/>
            <person name="Secka A."/>
            <person name="Antonio M."/>
            <person name="Oren A."/>
            <person name="Chaudhuri R.R."/>
            <person name="La Ragione R."/>
            <person name="Hildebrand F."/>
            <person name="Pallen M.J."/>
        </authorList>
    </citation>
    <scope>NUCLEOTIDE SEQUENCE</scope>
    <source>
        <strain evidence="5">10669</strain>
    </source>
</reference>
<dbReference type="PANTHER" id="PTHR10067:SF17">
    <property type="entry name" value="PHOSPHATIDYLSERINE DECARBOXYLASE PROENZYME 2"/>
    <property type="match status" value="1"/>
</dbReference>
<dbReference type="AlphaFoldDB" id="A0A9D1T185"/>
<dbReference type="GO" id="GO:0004609">
    <property type="term" value="F:phosphatidylserine decarboxylase activity"/>
    <property type="evidence" value="ECO:0007669"/>
    <property type="project" value="InterPro"/>
</dbReference>
<dbReference type="PANTHER" id="PTHR10067">
    <property type="entry name" value="PHOSPHATIDYLSERINE DECARBOXYLASE"/>
    <property type="match status" value="1"/>
</dbReference>
<keyword evidence="2" id="KW-0865">Zymogen</keyword>
<dbReference type="Proteomes" id="UP000886812">
    <property type="component" value="Unassembled WGS sequence"/>
</dbReference>
<sequence>MQIRFIDRETGTEKTEAVYGEGALRWVYETLPGKAALAVLVRRAFFSKIYGALMSSPRSRAKIAPFIEKFGLDASEFAEPPSSFASFNDFFSRRLKASARPLAETAAVLPADGRHLAFPRADAGATTIYAKGQAFDLEKLLGDAEAARRFSGGALLCSRLCPTDYHRFHFPVAGTPGAPRLVNGSLYSVNPIALSRRLAYLWENKRVVVEIDSPVFGRVAQVLIGATNVGTIRTTFTPGKFCEKGAELGYFRFGGSFIATLFEPGKIVLAEDLVKNTAAGLETFAKTGTPLGVPAAGS</sequence>
<evidence type="ECO:0000256" key="2">
    <source>
        <dbReference type="ARBA" id="ARBA00023145"/>
    </source>
</evidence>
<evidence type="ECO:0000256" key="4">
    <source>
        <dbReference type="ARBA" id="ARBA00023317"/>
    </source>
</evidence>
<accession>A0A9D1T185</accession>
<dbReference type="Pfam" id="PF02666">
    <property type="entry name" value="PS_Dcarbxylase"/>
    <property type="match status" value="1"/>
</dbReference>
<name>A0A9D1T185_9BACT</name>